<dbReference type="GO" id="GO:0000270">
    <property type="term" value="P:peptidoglycan metabolic process"/>
    <property type="evidence" value="ECO:0007669"/>
    <property type="project" value="TreeGrafter"/>
</dbReference>
<evidence type="ECO:0000313" key="4">
    <source>
        <dbReference type="Proteomes" id="UP000290013"/>
    </source>
</evidence>
<dbReference type="AlphaFoldDB" id="A0A4U8WI96"/>
<dbReference type="Pfam" id="PF02113">
    <property type="entry name" value="Peptidase_S13"/>
    <property type="match status" value="1"/>
</dbReference>
<sequence length="486" mass="53739">MKLRQETGYNLISVLYIHQSINMTIFNCLMKKVLTISILSTQIVFAQNIAQKLDNATENLMNSPTAISSNLSFYVADESGNLIYEFNGNKGLSTASTQKIFTAAAALETLGNNYTYTTTSSYSGKISDGILNGNLYISSNGDPTLGSWRYEGYKPDNFKQKFLEAVKKSGIKKISGNLIIDDSYFDHQTIPGGWPWDDLGNYYGAGVWGINWRENQFDININGTDFKSFSYPLEGVKWLNDLTAAGNSDQSLIFTAPHSDVALINGSLPAGKVTTVSGSVPNPPLQLGAEAVKWLWESGIEVSGKIITNSQLEIEGGKIEVVPQNNIILTYKSPTLDKIVYWFLRKSVNLYGETLIKTLGKEKKANPSFRSGVSFLKEFWKSKGINSNMINFADGSGLSPQNYVSAKAEVQALMYAKKQPWFEAYHEGFPTQDNGMKMKSGTMRDTKSYAGYHTSKDGKKYVYSIIINNFPGSGSAELQKILNVLK</sequence>
<dbReference type="Proteomes" id="UP000290013">
    <property type="component" value="Chromosome"/>
</dbReference>
<dbReference type="InterPro" id="IPR000667">
    <property type="entry name" value="Peptidase_S13"/>
</dbReference>
<dbReference type="Gene3D" id="3.50.80.20">
    <property type="entry name" value="D-Ala-D-Ala carboxypeptidase C, peptidase S13"/>
    <property type="match status" value="1"/>
</dbReference>
<protein>
    <submittedName>
        <fullName evidence="3">D-alanyl-D-alanine carboxypeptidase dacC</fullName>
        <ecNumber evidence="3">3.4.16.4</ecNumber>
    </submittedName>
</protein>
<dbReference type="PRINTS" id="PR00922">
    <property type="entry name" value="DADACBPTASE3"/>
</dbReference>
<evidence type="ECO:0000256" key="2">
    <source>
        <dbReference type="ARBA" id="ARBA00022801"/>
    </source>
</evidence>
<name>A0A4U8WI96_9FLAO</name>
<proteinExistence type="inferred from homology"/>
<accession>A0A4U8WI96</accession>
<dbReference type="SUPFAM" id="SSF56601">
    <property type="entry name" value="beta-lactamase/transpeptidase-like"/>
    <property type="match status" value="1"/>
</dbReference>
<organism evidence="3 4">
    <name type="scientific">Chryseobacterium taihuense</name>
    <dbReference type="NCBI Taxonomy" id="1141221"/>
    <lineage>
        <taxon>Bacteria</taxon>
        <taxon>Pseudomonadati</taxon>
        <taxon>Bacteroidota</taxon>
        <taxon>Flavobacteriia</taxon>
        <taxon>Flavobacteriales</taxon>
        <taxon>Weeksellaceae</taxon>
        <taxon>Chryseobacterium group</taxon>
        <taxon>Chryseobacterium</taxon>
    </lineage>
</organism>
<evidence type="ECO:0000313" key="3">
    <source>
        <dbReference type="EMBL" id="VFB02408.1"/>
    </source>
</evidence>
<dbReference type="GO" id="GO:0009002">
    <property type="term" value="F:serine-type D-Ala-D-Ala carboxypeptidase activity"/>
    <property type="evidence" value="ECO:0007669"/>
    <property type="project" value="UniProtKB-EC"/>
</dbReference>
<dbReference type="NCBIfam" id="TIGR00666">
    <property type="entry name" value="PBP4"/>
    <property type="match status" value="1"/>
</dbReference>
<reference evidence="3 4" key="1">
    <citation type="submission" date="2019-02" db="EMBL/GenBank/DDBJ databases">
        <authorList>
            <consortium name="Pathogen Informatics"/>
        </authorList>
    </citation>
    <scope>NUCLEOTIDE SEQUENCE [LARGE SCALE GENOMIC DNA]</scope>
    <source>
        <strain evidence="3 4">3012STDY6944375</strain>
    </source>
</reference>
<dbReference type="Gene3D" id="3.40.710.10">
    <property type="entry name" value="DD-peptidase/beta-lactamase superfamily"/>
    <property type="match status" value="1"/>
</dbReference>
<dbReference type="EC" id="3.4.16.4" evidence="3"/>
<dbReference type="GO" id="GO:0006508">
    <property type="term" value="P:proteolysis"/>
    <property type="evidence" value="ECO:0007669"/>
    <property type="project" value="InterPro"/>
</dbReference>
<dbReference type="EMBL" id="LR215974">
    <property type="protein sequence ID" value="VFB02408.1"/>
    <property type="molecule type" value="Genomic_DNA"/>
</dbReference>
<dbReference type="InterPro" id="IPR012338">
    <property type="entry name" value="Beta-lactam/transpept-like"/>
</dbReference>
<dbReference type="PANTHER" id="PTHR30023">
    <property type="entry name" value="D-ALANYL-D-ALANINE CARBOXYPEPTIDASE"/>
    <property type="match status" value="1"/>
</dbReference>
<dbReference type="KEGG" id="ctai:NCTC12078_00383"/>
<comment type="similarity">
    <text evidence="1">Belongs to the peptidase S13 family.</text>
</comment>
<keyword evidence="3" id="KW-0121">Carboxypeptidase</keyword>
<keyword evidence="3" id="KW-0645">Protease</keyword>
<gene>
    <name evidence="3" type="primary">dacC</name>
    <name evidence="3" type="ORF">NCTC12078_00383</name>
</gene>
<keyword evidence="2 3" id="KW-0378">Hydrolase</keyword>
<evidence type="ECO:0000256" key="1">
    <source>
        <dbReference type="ARBA" id="ARBA00006096"/>
    </source>
</evidence>
<dbReference type="PANTHER" id="PTHR30023:SF0">
    <property type="entry name" value="PENICILLIN-SENSITIVE CARBOXYPEPTIDASE A"/>
    <property type="match status" value="1"/>
</dbReference>